<dbReference type="EMBL" id="BAABKY010000006">
    <property type="protein sequence ID" value="GAA5082715.1"/>
    <property type="molecule type" value="Genomic_DNA"/>
</dbReference>
<name>A0ABP9LT90_9GAMM</name>
<organism evidence="2 3">
    <name type="scientific">Lysobacter panacisoli</name>
    <dbReference type="NCBI Taxonomy" id="1255263"/>
    <lineage>
        <taxon>Bacteria</taxon>
        <taxon>Pseudomonadati</taxon>
        <taxon>Pseudomonadota</taxon>
        <taxon>Gammaproteobacteria</taxon>
        <taxon>Lysobacterales</taxon>
        <taxon>Lysobacteraceae</taxon>
        <taxon>Lysobacter</taxon>
    </lineage>
</organism>
<evidence type="ECO:0008006" key="4">
    <source>
        <dbReference type="Google" id="ProtNLM"/>
    </source>
</evidence>
<sequence length="170" mass="17944">MAGYSALPHGPEPAMKNLAPIALLSVLLCLGLTPASAQQAQQAQPAAPAAARDIDPNTLANAALQALALVDGGRAGELWDGASAVAKRSVDRKKFVDTIAAQRKPLGAVSARRWTSVSRHSTAGNQQLPQGTYANVEFETRFAGNRTGLELVSLRQDEDGTWRLSGYVLK</sequence>
<comment type="caution">
    <text evidence="2">The sequence shown here is derived from an EMBL/GenBank/DDBJ whole genome shotgun (WGS) entry which is preliminary data.</text>
</comment>
<gene>
    <name evidence="2" type="ORF">GCM10025759_34760</name>
</gene>
<reference evidence="3" key="1">
    <citation type="journal article" date="2019" name="Int. J. Syst. Evol. Microbiol.">
        <title>The Global Catalogue of Microorganisms (GCM) 10K type strain sequencing project: providing services to taxonomists for standard genome sequencing and annotation.</title>
        <authorList>
            <consortium name="The Broad Institute Genomics Platform"/>
            <consortium name="The Broad Institute Genome Sequencing Center for Infectious Disease"/>
            <person name="Wu L."/>
            <person name="Ma J."/>
        </authorList>
    </citation>
    <scope>NUCLEOTIDE SEQUENCE [LARGE SCALE GENOMIC DNA]</scope>
    <source>
        <strain evidence="3">JCM 19212</strain>
    </source>
</reference>
<evidence type="ECO:0000313" key="2">
    <source>
        <dbReference type="EMBL" id="GAA5082715.1"/>
    </source>
</evidence>
<keyword evidence="1" id="KW-0732">Signal</keyword>
<protein>
    <recommendedName>
        <fullName evidence="4">DUF4019 domain-containing protein</fullName>
    </recommendedName>
</protein>
<evidence type="ECO:0000256" key="1">
    <source>
        <dbReference type="SAM" id="SignalP"/>
    </source>
</evidence>
<dbReference type="Proteomes" id="UP001501083">
    <property type="component" value="Unassembled WGS sequence"/>
</dbReference>
<evidence type="ECO:0000313" key="3">
    <source>
        <dbReference type="Proteomes" id="UP001501083"/>
    </source>
</evidence>
<dbReference type="InterPro" id="IPR025091">
    <property type="entry name" value="DUF4019"/>
</dbReference>
<dbReference type="Pfam" id="PF13211">
    <property type="entry name" value="DUF4019"/>
    <property type="match status" value="1"/>
</dbReference>
<accession>A0ABP9LT90</accession>
<feature type="signal peptide" evidence="1">
    <location>
        <begin position="1"/>
        <end position="37"/>
    </location>
</feature>
<keyword evidence="3" id="KW-1185">Reference proteome</keyword>
<feature type="chain" id="PRO_5046100288" description="DUF4019 domain-containing protein" evidence="1">
    <location>
        <begin position="38"/>
        <end position="170"/>
    </location>
</feature>
<proteinExistence type="predicted"/>